<sequence>MTDLKWALTGRKQISFICAGIRYIAEPQGMFNDPRSRSFVVSCYILEGPGAGAWRDFRYAHLREMNVLRESFAPRQRHLSVVPL</sequence>
<keyword evidence="2" id="KW-1185">Reference proteome</keyword>
<gene>
    <name evidence="1" type="ORF">OJ996_05085</name>
</gene>
<name>A0ABT3G126_9BACT</name>
<dbReference type="Proteomes" id="UP001165653">
    <property type="component" value="Unassembled WGS sequence"/>
</dbReference>
<dbReference type="EMBL" id="JAPDDR010000002">
    <property type="protein sequence ID" value="MCW1912935.1"/>
    <property type="molecule type" value="Genomic_DNA"/>
</dbReference>
<proteinExistence type="predicted"/>
<evidence type="ECO:0000313" key="1">
    <source>
        <dbReference type="EMBL" id="MCW1912935.1"/>
    </source>
</evidence>
<dbReference type="RefSeq" id="WP_264511857.1">
    <property type="nucleotide sequence ID" value="NZ_JAPDDR010000002.1"/>
</dbReference>
<reference evidence="1" key="1">
    <citation type="submission" date="2022-10" db="EMBL/GenBank/DDBJ databases">
        <title>Luteolibacter sp. GHJ8, whole genome shotgun sequencing project.</title>
        <authorList>
            <person name="Zhao G."/>
            <person name="Shen L."/>
        </authorList>
    </citation>
    <scope>NUCLEOTIDE SEQUENCE</scope>
    <source>
        <strain evidence="1">GHJ8</strain>
    </source>
</reference>
<accession>A0ABT3G126</accession>
<protein>
    <submittedName>
        <fullName evidence="1">Uncharacterized protein</fullName>
    </submittedName>
</protein>
<organism evidence="1 2">
    <name type="scientific">Luteolibacter rhizosphaerae</name>
    <dbReference type="NCBI Taxonomy" id="2989719"/>
    <lineage>
        <taxon>Bacteria</taxon>
        <taxon>Pseudomonadati</taxon>
        <taxon>Verrucomicrobiota</taxon>
        <taxon>Verrucomicrobiia</taxon>
        <taxon>Verrucomicrobiales</taxon>
        <taxon>Verrucomicrobiaceae</taxon>
        <taxon>Luteolibacter</taxon>
    </lineage>
</organism>
<evidence type="ECO:0000313" key="2">
    <source>
        <dbReference type="Proteomes" id="UP001165653"/>
    </source>
</evidence>
<comment type="caution">
    <text evidence="1">The sequence shown here is derived from an EMBL/GenBank/DDBJ whole genome shotgun (WGS) entry which is preliminary data.</text>
</comment>